<accession>A0A2K9NEJ4</accession>
<evidence type="ECO:0000256" key="1">
    <source>
        <dbReference type="ARBA" id="ARBA00004651"/>
    </source>
</evidence>
<dbReference type="GO" id="GO:0015297">
    <property type="term" value="F:antiporter activity"/>
    <property type="evidence" value="ECO:0007669"/>
    <property type="project" value="UniProtKB-KW"/>
</dbReference>
<dbReference type="Gene3D" id="3.30.465.10">
    <property type="match status" value="1"/>
</dbReference>
<dbReference type="RefSeq" id="WP_102112618.1">
    <property type="nucleotide sequence ID" value="NZ_BMGN01000008.1"/>
</dbReference>
<dbReference type="Gene3D" id="1.20.1530.20">
    <property type="match status" value="1"/>
</dbReference>
<dbReference type="GO" id="GO:0008324">
    <property type="term" value="F:monoatomic cation transmembrane transporter activity"/>
    <property type="evidence" value="ECO:0007669"/>
    <property type="project" value="InterPro"/>
</dbReference>
<name>A0A2K9NEJ4_9PROT</name>
<dbReference type="EMBL" id="CP025611">
    <property type="protein sequence ID" value="AUN30956.1"/>
    <property type="molecule type" value="Genomic_DNA"/>
</dbReference>
<protein>
    <submittedName>
        <fullName evidence="12">Potassium/proton antiporter</fullName>
    </submittedName>
</protein>
<dbReference type="PROSITE" id="PS51202">
    <property type="entry name" value="RCK_C"/>
    <property type="match status" value="1"/>
</dbReference>
<dbReference type="Proteomes" id="UP000234752">
    <property type="component" value="Chromosome eg_1"/>
</dbReference>
<evidence type="ECO:0000256" key="5">
    <source>
        <dbReference type="ARBA" id="ARBA00022519"/>
    </source>
</evidence>
<dbReference type="AlphaFoldDB" id="A0A2K9NEJ4"/>
<dbReference type="InterPro" id="IPR038770">
    <property type="entry name" value="Na+/solute_symporter_sf"/>
</dbReference>
<dbReference type="KEGG" id="ncb:C0V82_12410"/>
<proteinExistence type="predicted"/>
<comment type="subcellular location">
    <subcellularLocation>
        <location evidence="1">Cell membrane</location>
        <topology evidence="1">Multi-pass membrane protein</topology>
    </subcellularLocation>
</comment>
<keyword evidence="7" id="KW-0812">Transmembrane</keyword>
<keyword evidence="2" id="KW-0813">Transport</keyword>
<evidence type="ECO:0000256" key="6">
    <source>
        <dbReference type="ARBA" id="ARBA00022538"/>
    </source>
</evidence>
<dbReference type="SUPFAM" id="SSF56176">
    <property type="entry name" value="FAD-binding/transporter-associated domain-like"/>
    <property type="match status" value="1"/>
</dbReference>
<keyword evidence="10" id="KW-0406">Ion transport</keyword>
<dbReference type="InterPro" id="IPR006153">
    <property type="entry name" value="Cation/H_exchanger_TM"/>
</dbReference>
<evidence type="ECO:0000313" key="12">
    <source>
        <dbReference type="EMBL" id="AUN30956.1"/>
    </source>
</evidence>
<evidence type="ECO:0000256" key="8">
    <source>
        <dbReference type="ARBA" id="ARBA00022958"/>
    </source>
</evidence>
<dbReference type="NCBIfam" id="NF003714">
    <property type="entry name" value="PRK05326.1-1"/>
    <property type="match status" value="1"/>
</dbReference>
<keyword evidence="6" id="KW-0633">Potassium transport</keyword>
<dbReference type="GO" id="GO:0050660">
    <property type="term" value="F:flavin adenine dinucleotide binding"/>
    <property type="evidence" value="ECO:0007669"/>
    <property type="project" value="InterPro"/>
</dbReference>
<sequence length="603" mass="63729">MEAINEMIFLAGLMLLLSILAGRVSSRLGAPLLLVFLGLGMLAGEDGPGRIHFGDFKLAYLMGSTALAVILFDGGLRTHAETFRLARWPAFSLATAGVLITTLVTGGLVCLVMGVGWKEGMLVGAIIASTDAAAVFFLLNLRGLALRGRISATLEVESGLNDPMAVLLTLLCVTALTTPGDLEPVHLLLELVRHIVGGVLFGLGAGFALVWLVNRLDLADGLYPILALSFALFVFGGAQAAGTSGFMAVYLAGFILGNRPHKADRLIRRFHDGLAWLAQIGLFVMLGLLVTPSTLGPYIVPGTLIAFGLMLIARPLAVFACLVPFRFTLAERTYISWVGLRGAVPIVLAAMPILAGVPGAQAYFAVAFVVVLLSLLIQGWTVGPAARLLGLLAPPQPEAPSRADVDLPDGAGQLAVFTVARDSEAARRGKGKLIIPETVQLLALIQNGRPVRPEDANRLQPGDTVLAMGDGSALAVMDRMFGRRIEAFDEDRPAGDFQIAGDMPAMAVGGMYGFDAGDDPTVTLSTLIRHRLGHDPSLGDRVRVGEMELIVVSLQGGEVDVVGIDLTPPATGWAGLRDQLRAAGQRIRRRLANPMRRQAVGGD</sequence>
<evidence type="ECO:0000256" key="3">
    <source>
        <dbReference type="ARBA" id="ARBA00022449"/>
    </source>
</evidence>
<dbReference type="GO" id="GO:0005886">
    <property type="term" value="C:plasma membrane"/>
    <property type="evidence" value="ECO:0007669"/>
    <property type="project" value="UniProtKB-SubCell"/>
</dbReference>
<evidence type="ECO:0000313" key="13">
    <source>
        <dbReference type="Proteomes" id="UP000234752"/>
    </source>
</evidence>
<dbReference type="Pfam" id="PF03471">
    <property type="entry name" value="CorC_HlyC"/>
    <property type="match status" value="1"/>
</dbReference>
<keyword evidence="4" id="KW-1003">Cell membrane</keyword>
<dbReference type="SMART" id="SM01091">
    <property type="entry name" value="CorC_HlyC"/>
    <property type="match status" value="1"/>
</dbReference>
<keyword evidence="8" id="KW-0630">Potassium</keyword>
<evidence type="ECO:0000256" key="11">
    <source>
        <dbReference type="ARBA" id="ARBA00023136"/>
    </source>
</evidence>
<dbReference type="InterPro" id="IPR036318">
    <property type="entry name" value="FAD-bd_PCMH-like_sf"/>
</dbReference>
<evidence type="ECO:0000256" key="10">
    <source>
        <dbReference type="ARBA" id="ARBA00023065"/>
    </source>
</evidence>
<dbReference type="PANTHER" id="PTHR32507">
    <property type="entry name" value="NA(+)/H(+) ANTIPORTER 1"/>
    <property type="match status" value="1"/>
</dbReference>
<keyword evidence="13" id="KW-1185">Reference proteome</keyword>
<dbReference type="NCBIfam" id="NF003715">
    <property type="entry name" value="PRK05326.1-2"/>
    <property type="match status" value="1"/>
</dbReference>
<dbReference type="PANTHER" id="PTHR32507:SF7">
    <property type="entry name" value="K(+)_H(+) ANTIPORTER NHAP2"/>
    <property type="match status" value="1"/>
</dbReference>
<dbReference type="GO" id="GO:0006813">
    <property type="term" value="P:potassium ion transport"/>
    <property type="evidence" value="ECO:0007669"/>
    <property type="project" value="UniProtKB-KW"/>
</dbReference>
<dbReference type="InterPro" id="IPR006037">
    <property type="entry name" value="RCK_C"/>
</dbReference>
<keyword evidence="5" id="KW-0997">Cell inner membrane</keyword>
<evidence type="ECO:0000256" key="4">
    <source>
        <dbReference type="ARBA" id="ARBA00022475"/>
    </source>
</evidence>
<organism evidence="12 13">
    <name type="scientific">Niveispirillum cyanobacteriorum</name>
    <dbReference type="NCBI Taxonomy" id="1612173"/>
    <lineage>
        <taxon>Bacteria</taxon>
        <taxon>Pseudomonadati</taxon>
        <taxon>Pseudomonadota</taxon>
        <taxon>Alphaproteobacteria</taxon>
        <taxon>Rhodospirillales</taxon>
        <taxon>Azospirillaceae</taxon>
        <taxon>Niveispirillum</taxon>
    </lineage>
</organism>
<keyword evidence="9" id="KW-1133">Transmembrane helix</keyword>
<evidence type="ECO:0000256" key="7">
    <source>
        <dbReference type="ARBA" id="ARBA00022692"/>
    </source>
</evidence>
<keyword evidence="3" id="KW-0050">Antiport</keyword>
<dbReference type="GO" id="GO:1902600">
    <property type="term" value="P:proton transmembrane transport"/>
    <property type="evidence" value="ECO:0007669"/>
    <property type="project" value="InterPro"/>
</dbReference>
<dbReference type="OrthoDB" id="9810759at2"/>
<keyword evidence="11" id="KW-0472">Membrane</keyword>
<dbReference type="NCBIfam" id="NF003716">
    <property type="entry name" value="PRK05326.1-3"/>
    <property type="match status" value="1"/>
</dbReference>
<reference evidence="12 13" key="1">
    <citation type="submission" date="2017-12" db="EMBL/GenBank/DDBJ databases">
        <title>Genomes of bacteria within cyanobacterial aggregates.</title>
        <authorList>
            <person name="Cai H."/>
        </authorList>
    </citation>
    <scope>NUCLEOTIDE SEQUENCE [LARGE SCALE GENOMIC DNA]</scope>
    <source>
        <strain evidence="12 13">TH16</strain>
    </source>
</reference>
<dbReference type="InterPro" id="IPR005170">
    <property type="entry name" value="Transptr-assoc_dom"/>
</dbReference>
<evidence type="ECO:0000256" key="9">
    <source>
        <dbReference type="ARBA" id="ARBA00022989"/>
    </source>
</evidence>
<dbReference type="Pfam" id="PF00999">
    <property type="entry name" value="Na_H_Exchanger"/>
    <property type="match status" value="1"/>
</dbReference>
<evidence type="ECO:0000256" key="2">
    <source>
        <dbReference type="ARBA" id="ARBA00022448"/>
    </source>
</evidence>
<gene>
    <name evidence="12" type="ORF">C0V82_12410</name>
</gene>
<dbReference type="InterPro" id="IPR016169">
    <property type="entry name" value="FAD-bd_PCMH_sub2"/>
</dbReference>